<protein>
    <recommendedName>
        <fullName evidence="7">Phosphatidylglycerol--prolipoprotein diacylglyceryl transferase</fullName>
        <ecNumber evidence="7">2.5.1.145</ecNumber>
    </recommendedName>
</protein>
<dbReference type="GO" id="GO:0005886">
    <property type="term" value="C:plasma membrane"/>
    <property type="evidence" value="ECO:0007669"/>
    <property type="project" value="UniProtKB-SubCell"/>
</dbReference>
<comment type="pathway">
    <text evidence="7">Protein modification; lipoprotein biosynthesis (diacylglyceryl transfer).</text>
</comment>
<feature type="binding site" evidence="7">
    <location>
        <position position="138"/>
    </location>
    <ligand>
        <name>a 1,2-diacyl-sn-glycero-3-phospho-(1'-sn-glycerol)</name>
        <dbReference type="ChEBI" id="CHEBI:64716"/>
    </ligand>
</feature>
<dbReference type="OrthoDB" id="871140at2"/>
<feature type="transmembrane region" description="Helical" evidence="7">
    <location>
        <begin position="20"/>
        <end position="39"/>
    </location>
</feature>
<feature type="transmembrane region" description="Helical" evidence="7">
    <location>
        <begin position="180"/>
        <end position="197"/>
    </location>
</feature>
<dbReference type="UniPathway" id="UPA00664"/>
<accession>E4KMW3</accession>
<feature type="transmembrane region" description="Helical" evidence="7">
    <location>
        <begin position="117"/>
        <end position="136"/>
    </location>
</feature>
<keyword evidence="8" id="KW-0328">Glycosyltransferase</keyword>
<reference evidence="8 9" key="1">
    <citation type="submission" date="2010-10" db="EMBL/GenBank/DDBJ databases">
        <authorList>
            <person name="Durkin A.S."/>
            <person name="Madupu R."/>
            <person name="Torralba M."/>
            <person name="Gillis M."/>
            <person name="Methe B."/>
            <person name="Sutton G."/>
            <person name="Nelson K.E."/>
        </authorList>
    </citation>
    <scope>NUCLEOTIDE SEQUENCE [LARGE SCALE GENOMIC DNA]</scope>
    <source>
        <strain evidence="8 9">ACS-139-V-Col8</strain>
    </source>
</reference>
<dbReference type="Proteomes" id="UP000005990">
    <property type="component" value="Unassembled WGS sequence"/>
</dbReference>
<keyword evidence="5 7" id="KW-1133">Transmembrane helix</keyword>
<evidence type="ECO:0000256" key="3">
    <source>
        <dbReference type="ARBA" id="ARBA00022679"/>
    </source>
</evidence>
<keyword evidence="2 7" id="KW-1003">Cell membrane</keyword>
<name>E4KMW3_9LACT</name>
<dbReference type="AlphaFoldDB" id="E4KMW3"/>
<dbReference type="PROSITE" id="PS01311">
    <property type="entry name" value="LGT"/>
    <property type="match status" value="1"/>
</dbReference>
<dbReference type="GO" id="GO:0042158">
    <property type="term" value="P:lipoprotein biosynthetic process"/>
    <property type="evidence" value="ECO:0007669"/>
    <property type="project" value="UniProtKB-UniRule"/>
</dbReference>
<comment type="function">
    <text evidence="7">Catalyzes the transfer of the diacylglyceryl group from phosphatidylglycerol to the sulfhydryl group of the N-terminal cysteine of a prolipoprotein, the first step in the formation of mature lipoproteins.</text>
</comment>
<evidence type="ECO:0000256" key="4">
    <source>
        <dbReference type="ARBA" id="ARBA00022692"/>
    </source>
</evidence>
<evidence type="ECO:0000313" key="9">
    <source>
        <dbReference type="Proteomes" id="UP000005990"/>
    </source>
</evidence>
<comment type="catalytic activity">
    <reaction evidence="7">
        <text>L-cysteinyl-[prolipoprotein] + a 1,2-diacyl-sn-glycero-3-phospho-(1'-sn-glycerol) = an S-1,2-diacyl-sn-glyceryl-L-cysteinyl-[prolipoprotein] + sn-glycerol 1-phosphate + H(+)</text>
        <dbReference type="Rhea" id="RHEA:56712"/>
        <dbReference type="Rhea" id="RHEA-COMP:14679"/>
        <dbReference type="Rhea" id="RHEA-COMP:14680"/>
        <dbReference type="ChEBI" id="CHEBI:15378"/>
        <dbReference type="ChEBI" id="CHEBI:29950"/>
        <dbReference type="ChEBI" id="CHEBI:57685"/>
        <dbReference type="ChEBI" id="CHEBI:64716"/>
        <dbReference type="ChEBI" id="CHEBI:140658"/>
        <dbReference type="EC" id="2.5.1.145"/>
    </reaction>
</comment>
<feature type="transmembrane region" description="Helical" evidence="7">
    <location>
        <begin position="204"/>
        <end position="220"/>
    </location>
</feature>
<keyword evidence="6 7" id="KW-0472">Membrane</keyword>
<evidence type="ECO:0000256" key="6">
    <source>
        <dbReference type="ARBA" id="ARBA00023136"/>
    </source>
</evidence>
<evidence type="ECO:0000256" key="5">
    <source>
        <dbReference type="ARBA" id="ARBA00022989"/>
    </source>
</evidence>
<dbReference type="eggNOG" id="COG0682">
    <property type="taxonomic scope" value="Bacteria"/>
</dbReference>
<dbReference type="Pfam" id="PF01790">
    <property type="entry name" value="LGT"/>
    <property type="match status" value="1"/>
</dbReference>
<dbReference type="STRING" id="908337.HMPREF9257_0176"/>
<dbReference type="EMBL" id="AENN01000006">
    <property type="protein sequence ID" value="EFR31676.1"/>
    <property type="molecule type" value="Genomic_DNA"/>
</dbReference>
<evidence type="ECO:0000256" key="2">
    <source>
        <dbReference type="ARBA" id="ARBA00022475"/>
    </source>
</evidence>
<feature type="transmembrane region" description="Helical" evidence="7">
    <location>
        <begin position="53"/>
        <end position="75"/>
    </location>
</feature>
<dbReference type="PANTHER" id="PTHR30589">
    <property type="entry name" value="PROLIPOPROTEIN DIACYLGLYCERYL TRANSFERASE"/>
    <property type="match status" value="1"/>
</dbReference>
<comment type="similarity">
    <text evidence="1 7">Belongs to the Lgt family.</text>
</comment>
<feature type="transmembrane region" description="Helical" evidence="7">
    <location>
        <begin position="240"/>
        <end position="258"/>
    </location>
</feature>
<evidence type="ECO:0000313" key="8">
    <source>
        <dbReference type="EMBL" id="EFR31676.1"/>
    </source>
</evidence>
<dbReference type="NCBIfam" id="TIGR00544">
    <property type="entry name" value="lgt"/>
    <property type="match status" value="1"/>
</dbReference>
<dbReference type="GO" id="GO:0008961">
    <property type="term" value="F:phosphatidylglycerol-prolipoprotein diacylglyceryl transferase activity"/>
    <property type="evidence" value="ECO:0007669"/>
    <property type="project" value="UniProtKB-UniRule"/>
</dbReference>
<feature type="transmembrane region" description="Helical" evidence="7">
    <location>
        <begin position="87"/>
        <end position="110"/>
    </location>
</feature>
<dbReference type="RefSeq" id="WP_006417808.1">
    <property type="nucleotide sequence ID" value="NZ_AENN01000006.1"/>
</dbReference>
<keyword evidence="4 7" id="KW-0812">Transmembrane</keyword>
<keyword evidence="8" id="KW-0449">Lipoprotein</keyword>
<organism evidence="8 9">
    <name type="scientific">Eremococcus coleocola ACS-139-V-Col8</name>
    <dbReference type="NCBI Taxonomy" id="908337"/>
    <lineage>
        <taxon>Bacteria</taxon>
        <taxon>Bacillati</taxon>
        <taxon>Bacillota</taxon>
        <taxon>Bacilli</taxon>
        <taxon>Lactobacillales</taxon>
        <taxon>Aerococcaceae</taxon>
        <taxon>Eremococcus</taxon>
    </lineage>
</organism>
<comment type="subcellular location">
    <subcellularLocation>
        <location evidence="7">Cell membrane</location>
        <topology evidence="7">Multi-pass membrane protein</topology>
    </subcellularLocation>
</comment>
<evidence type="ECO:0000256" key="1">
    <source>
        <dbReference type="ARBA" id="ARBA00007150"/>
    </source>
</evidence>
<evidence type="ECO:0000256" key="7">
    <source>
        <dbReference type="HAMAP-Rule" id="MF_01147"/>
    </source>
</evidence>
<dbReference type="EC" id="2.5.1.145" evidence="7"/>
<keyword evidence="9" id="KW-1185">Reference proteome</keyword>
<dbReference type="HAMAP" id="MF_01147">
    <property type="entry name" value="Lgt"/>
    <property type="match status" value="1"/>
</dbReference>
<sequence>MISSLLLAFDPIAFELGPMQIRWYALIIVLGIILGEWVFRREAIAKGIDPDRVFDLFFYAVIFGFIGARLYYVIFKLDYYLANPDQIIQIWHGGIAIYGGVLGAVVTLYYLCRRYGINFITVLDTAAPGLILAQAIGRWGNFMNQEAHGGPVSLEFLQKLHLPQFIIDQMLINGTYYHPTFLYESLWNLFGLLIILVIRHRPRFLLEGEVLAFYLLWYGAGRFTIEGMRTDSLYLGSLRVSQWLSLVLVIVSLIFILYRRRSHQINYYQTQL</sequence>
<gene>
    <name evidence="7 8" type="primary">lgt</name>
    <name evidence="8" type="ORF">HMPREF9257_0176</name>
</gene>
<dbReference type="InterPro" id="IPR001640">
    <property type="entry name" value="Lgt"/>
</dbReference>
<keyword evidence="3 7" id="KW-0808">Transferase</keyword>
<dbReference type="PANTHER" id="PTHR30589:SF0">
    <property type="entry name" value="PHOSPHATIDYLGLYCEROL--PROLIPOPROTEIN DIACYLGLYCERYL TRANSFERASE"/>
    <property type="match status" value="1"/>
</dbReference>
<proteinExistence type="inferred from homology"/>
<comment type="caution">
    <text evidence="8">The sequence shown here is derived from an EMBL/GenBank/DDBJ whole genome shotgun (WGS) entry which is preliminary data.</text>
</comment>